<sequence>MPELEKAISRKIQDGLLIELSKLEINIGNIHERDITANLASRVRLSLEEALHGKFNIKSGVGNTIGEAQINGEYLLESIETFLKNGYFLFGFAQSTTIDDLIEDALRNNKKDLIDLLLKHKNQERFLRRMANSLSLITYDNLLEAVAPDNYNWIIAFRKALVQACTDAKLDAFKRGNLTQTINYSIFKYLLNETSPIFYREKFSKSIFHELSIGSADEIQALIHSIENQNDTSTGTIYEALTVLENDQERSFGIEQILKLLNAGSFHSKNANRDQLKDEIIRSIRDQSTRDAFIERLSEMGLIQLIQIFDPNAQDLYKLIASFSERFEHQNSLKTIIAEHVLLTVNYLNESAIRQLNKEEYLLFLMYAFPDRQLNTEELLDFAKTQKSIDSKKLGALIAAEQNDQEISGLSQLLTKRQKNPKIYQADNQLSNKLTAEFIEMSKRKIISNFLDSGELSTTFYDLSINDIKTIFEEFILQKDDFLKRIIHRNANSQKLIDRLLLLTSKENEVNLWDYLIHFFPEEYRVFTEIIAKERHQLLAEVSEISSKNNLFIRILAESNGGSLPNAFVVSVIENLADQFAVNPVQFIQIWTSKIRKEVGVITLDNHIKNLIERDLKQLVNRFSLSENTESLPEYDSKQLVKKIILHFNIDPTVFMEMIRKNTVHLRLIYTLLKLYVEPSQWISVEKAFLSEFDLKNRIVDFQQYQDPSLMHIMPEDALSQELPSIQIDSDILRKIVSSQDKAGVYIAELLAFSPGYLTEKVNPECWKSITLSFAALNSMEEKEFNPLEFAKAFAKHLLQKLKAVNEEEMYYLLLDQMKASDLQKINELYNLLQLPDKRVSYSRKGNSSKVGRSEVDLSGEKLSHYFSILKFYAANGFLPWWANQLSFTEIIEGLNATGDQYPREFEEMFLQAEKEDQLFEKLILNIPEYLSVKFDQIMSKHLNLKEVWQTVRSKKNHQNNDLQNAKNIKSDLLKKLYALSNDEILLVLNLKNSDISKQVKAYLNLSSYFYFRHINPAQWRKMVLEFIIDYNSATTEFSESKFHYDFLNHLKSNASQINWEKTLSQVYQLTLLSKSDKNVVFPEVLKQLINTKTDNSSAKIETMDTNNELFADKSGTEVQIYNAGLILYWPFLTRLFEILSFVESGNFVGDESRNRAVYLLQYLATNRIDFPENLFVLNKLLVGMDVQEILSPIVELTEDEMASAVSLQNGLINNWEKVRNSTPEGIQETFVQREGILRFDADKITLVVEKHGVDVLLESIPWNISLVKLSWMTMPIYVEWV</sequence>
<dbReference type="InterPro" id="IPR045538">
    <property type="entry name" value="CIS_TMP"/>
</dbReference>
<organism evidence="1 2">
    <name type="scientific">Aquipluma nitroreducens</name>
    <dbReference type="NCBI Taxonomy" id="2010828"/>
    <lineage>
        <taxon>Bacteria</taxon>
        <taxon>Pseudomonadati</taxon>
        <taxon>Bacteroidota</taxon>
        <taxon>Bacteroidia</taxon>
        <taxon>Marinilabiliales</taxon>
        <taxon>Prolixibacteraceae</taxon>
        <taxon>Aquipluma</taxon>
    </lineage>
</organism>
<reference evidence="1" key="1">
    <citation type="journal article" date="2020" name="Int. J. Syst. Evol. Microbiol.">
        <title>Aquipluma nitroreducens gen. nov. sp. nov., a novel facultatively anaerobic bacterium isolated from a freshwater lake.</title>
        <authorList>
            <person name="Watanabe M."/>
            <person name="Kojima H."/>
            <person name="Fukui M."/>
        </authorList>
    </citation>
    <scope>NUCLEOTIDE SEQUENCE</scope>
    <source>
        <strain evidence="1">MeG22</strain>
    </source>
</reference>
<protein>
    <submittedName>
        <fullName evidence="1">Uncharacterized protein</fullName>
    </submittedName>
</protein>
<keyword evidence="2" id="KW-1185">Reference proteome</keyword>
<gene>
    <name evidence="1" type="ORF">AQPE_4898</name>
</gene>
<dbReference type="EMBL" id="AP018694">
    <property type="protein sequence ID" value="BBE20704.1"/>
    <property type="molecule type" value="Genomic_DNA"/>
</dbReference>
<proteinExistence type="predicted"/>
<evidence type="ECO:0000313" key="2">
    <source>
        <dbReference type="Proteomes" id="UP001193389"/>
    </source>
</evidence>
<dbReference type="Proteomes" id="UP001193389">
    <property type="component" value="Chromosome"/>
</dbReference>
<accession>A0A5K7SHC6</accession>
<evidence type="ECO:0000313" key="1">
    <source>
        <dbReference type="EMBL" id="BBE20704.1"/>
    </source>
</evidence>
<name>A0A5K7SHC6_9BACT</name>
<dbReference type="KEGG" id="anf:AQPE_4898"/>
<dbReference type="Pfam" id="PF19268">
    <property type="entry name" value="CIS_TMP"/>
    <property type="match status" value="2"/>
</dbReference>